<accession>A0A8H3RVV1</accession>
<organism evidence="1 2">
    <name type="scientific">Aspergillus udagawae</name>
    <dbReference type="NCBI Taxonomy" id="91492"/>
    <lineage>
        <taxon>Eukaryota</taxon>
        <taxon>Fungi</taxon>
        <taxon>Dikarya</taxon>
        <taxon>Ascomycota</taxon>
        <taxon>Pezizomycotina</taxon>
        <taxon>Eurotiomycetes</taxon>
        <taxon>Eurotiomycetidae</taxon>
        <taxon>Eurotiales</taxon>
        <taxon>Aspergillaceae</taxon>
        <taxon>Aspergillus</taxon>
        <taxon>Aspergillus subgen. Fumigati</taxon>
    </lineage>
</organism>
<dbReference type="AlphaFoldDB" id="A0A8H3RVV1"/>
<dbReference type="SUPFAM" id="SSF88697">
    <property type="entry name" value="PUA domain-like"/>
    <property type="match status" value="1"/>
</dbReference>
<evidence type="ECO:0000313" key="1">
    <source>
        <dbReference type="EMBL" id="GFF41869.1"/>
    </source>
</evidence>
<comment type="caution">
    <text evidence="1">The sequence shown here is derived from an EMBL/GenBank/DDBJ whole genome shotgun (WGS) entry which is preliminary data.</text>
</comment>
<dbReference type="Proteomes" id="UP000465221">
    <property type="component" value="Unassembled WGS sequence"/>
</dbReference>
<sequence length="199" mass="22405">MARERPSSSKMRATRTSKEDILMSIKPEHMSNIAAGRKNHEYRGYLLPSSVRRLWLYTTAPISRIEYVARISRGKTRGEVAEDGGIGNADFNAGRKVSKYAYEILELWKLREPISLASAISSGFLKGPPQKYCWAPVALLAKKSKKPLLKGEIDLDRTCLAIRRVQLGEVKYLISSRLWVRIVSREAGDLGSVGLYLEH</sequence>
<evidence type="ECO:0000313" key="2">
    <source>
        <dbReference type="Proteomes" id="UP000465221"/>
    </source>
</evidence>
<proteinExistence type="predicted"/>
<dbReference type="InterPro" id="IPR015947">
    <property type="entry name" value="PUA-like_sf"/>
</dbReference>
<name>A0A8H3RVV1_9EURO</name>
<reference evidence="1 2" key="1">
    <citation type="submission" date="2020-01" db="EMBL/GenBank/DDBJ databases">
        <title>Draft genome sequence of Aspergillus udagawae IFM 46972.</title>
        <authorList>
            <person name="Takahashi H."/>
            <person name="Yaguchi T."/>
        </authorList>
    </citation>
    <scope>NUCLEOTIDE SEQUENCE [LARGE SCALE GENOMIC DNA]</scope>
    <source>
        <strain evidence="1 2">IFM 46972</strain>
    </source>
</reference>
<dbReference type="EMBL" id="BLKC01000046">
    <property type="protein sequence ID" value="GFF41869.1"/>
    <property type="molecule type" value="Genomic_DNA"/>
</dbReference>
<gene>
    <name evidence="1" type="ORF">IFM46972_06685</name>
</gene>
<protein>
    <submittedName>
        <fullName evidence="1">Uncharacterized protein</fullName>
    </submittedName>
</protein>